<reference evidence="1" key="1">
    <citation type="submission" date="2023-11" db="EMBL/GenBank/DDBJ databases">
        <authorList>
            <person name="De Vega J J."/>
            <person name="De Vega J J."/>
        </authorList>
    </citation>
    <scope>NUCLEOTIDE SEQUENCE</scope>
</reference>
<evidence type="ECO:0000313" key="1">
    <source>
        <dbReference type="EMBL" id="CAK5274077.1"/>
    </source>
</evidence>
<dbReference type="Proteomes" id="UP001295794">
    <property type="component" value="Unassembled WGS sequence"/>
</dbReference>
<comment type="caution">
    <text evidence="1">The sequence shown here is derived from an EMBL/GenBank/DDBJ whole genome shotgun (WGS) entry which is preliminary data.</text>
</comment>
<organism evidence="1 2">
    <name type="scientific">Mycena citricolor</name>
    <dbReference type="NCBI Taxonomy" id="2018698"/>
    <lineage>
        <taxon>Eukaryota</taxon>
        <taxon>Fungi</taxon>
        <taxon>Dikarya</taxon>
        <taxon>Basidiomycota</taxon>
        <taxon>Agaricomycotina</taxon>
        <taxon>Agaricomycetes</taxon>
        <taxon>Agaricomycetidae</taxon>
        <taxon>Agaricales</taxon>
        <taxon>Marasmiineae</taxon>
        <taxon>Mycenaceae</taxon>
        <taxon>Mycena</taxon>
    </lineage>
</organism>
<name>A0AAD2Q4S2_9AGAR</name>
<dbReference type="EMBL" id="CAVNYO010000399">
    <property type="protein sequence ID" value="CAK5274077.1"/>
    <property type="molecule type" value="Genomic_DNA"/>
</dbReference>
<dbReference type="AlphaFoldDB" id="A0AAD2Q4S2"/>
<protein>
    <submittedName>
        <fullName evidence="1">Uncharacterized protein</fullName>
    </submittedName>
</protein>
<proteinExistence type="predicted"/>
<accession>A0AAD2Q4S2</accession>
<evidence type="ECO:0000313" key="2">
    <source>
        <dbReference type="Proteomes" id="UP001295794"/>
    </source>
</evidence>
<keyword evidence="2" id="KW-1185">Reference proteome</keyword>
<sequence length="52" mass="5933">MNMWLSCPSHTVHTITLHTVHTSCNSRVNKSVRAAPKQSRVLLLGLHVRREE</sequence>
<gene>
    <name evidence="1" type="ORF">MYCIT1_LOCUS21008</name>
</gene>